<reference evidence="2" key="2">
    <citation type="submission" date="2013-07" db="EMBL/GenBank/DDBJ databases">
        <authorList>
            <consortium name="The Broad Institute Genome Sequencing Platform"/>
            <person name="Cuomo C."/>
            <person name="Litvintseva A."/>
            <person name="Chen Y."/>
            <person name="Heitman J."/>
            <person name="Sun S."/>
            <person name="Springer D."/>
            <person name="Dromer F."/>
            <person name="Young S.K."/>
            <person name="Zeng Q."/>
            <person name="Gargeya S."/>
            <person name="Fitzgerald M."/>
            <person name="Abouelleil A."/>
            <person name="Alvarado L."/>
            <person name="Berlin A.M."/>
            <person name="Chapman S.B."/>
            <person name="Dewar J."/>
            <person name="Goldberg J."/>
            <person name="Griggs A."/>
            <person name="Gujja S."/>
            <person name="Hansen M."/>
            <person name="Howarth C."/>
            <person name="Imamovic A."/>
            <person name="Larimer J."/>
            <person name="McCowan C."/>
            <person name="Murphy C."/>
            <person name="Pearson M."/>
            <person name="Priest M."/>
            <person name="Roberts A."/>
            <person name="Saif S."/>
            <person name="Shea T."/>
            <person name="Sykes S."/>
            <person name="Wortman J."/>
            <person name="Nusbaum C."/>
            <person name="Birren B."/>
        </authorList>
    </citation>
    <scope>NUCLEOTIDE SEQUENCE</scope>
    <source>
        <strain evidence="2">CBS 10117</strain>
    </source>
</reference>
<evidence type="ECO:0000313" key="3">
    <source>
        <dbReference type="Proteomes" id="UP000078595"/>
    </source>
</evidence>
<dbReference type="EMBL" id="CP144540">
    <property type="protein sequence ID" value="WWC66076.1"/>
    <property type="molecule type" value="Genomic_DNA"/>
</dbReference>
<evidence type="ECO:0000313" key="2">
    <source>
        <dbReference type="EMBL" id="WWC66076.1"/>
    </source>
</evidence>
<name>A0A1A5ZWN6_9TREE</name>
<keyword evidence="3" id="KW-1185">Reference proteome</keyword>
<organism evidence="1">
    <name type="scientific">Kwoniella dejecticola CBS 10117</name>
    <dbReference type="NCBI Taxonomy" id="1296121"/>
    <lineage>
        <taxon>Eukaryota</taxon>
        <taxon>Fungi</taxon>
        <taxon>Dikarya</taxon>
        <taxon>Basidiomycota</taxon>
        <taxon>Agaricomycotina</taxon>
        <taxon>Tremellomycetes</taxon>
        <taxon>Tremellales</taxon>
        <taxon>Cryptococcaceae</taxon>
        <taxon>Kwoniella</taxon>
    </lineage>
</organism>
<reference evidence="2" key="3">
    <citation type="submission" date="2024-02" db="EMBL/GenBank/DDBJ databases">
        <title>Comparative genomics of Cryptococcus and Kwoniella reveals pathogenesis evolution and contrasting modes of karyotype evolution via chromosome fusion or intercentromeric recombination.</title>
        <authorList>
            <person name="Coelho M.A."/>
            <person name="David-Palma M."/>
            <person name="Shea T."/>
            <person name="Bowers K."/>
            <person name="McGinley-Smith S."/>
            <person name="Mohammad A.W."/>
            <person name="Gnirke A."/>
            <person name="Yurkov A.M."/>
            <person name="Nowrousian M."/>
            <person name="Sun S."/>
            <person name="Cuomo C.A."/>
            <person name="Heitman J."/>
        </authorList>
    </citation>
    <scope>NUCLEOTIDE SEQUENCE</scope>
    <source>
        <strain evidence="2">CBS 10117</strain>
    </source>
</reference>
<reference evidence="1" key="1">
    <citation type="submission" date="2013-07" db="EMBL/GenBank/DDBJ databases">
        <title>The Genome Sequence of Cryptococcus dejecticola CBS10117.</title>
        <authorList>
            <consortium name="The Broad Institute Genome Sequencing Platform"/>
            <person name="Cuomo C."/>
            <person name="Litvintseva A."/>
            <person name="Chen Y."/>
            <person name="Heitman J."/>
            <person name="Sun S."/>
            <person name="Springer D."/>
            <person name="Dromer F."/>
            <person name="Young S.K."/>
            <person name="Zeng Q."/>
            <person name="Gargeya S."/>
            <person name="Fitzgerald M."/>
            <person name="Abouelleil A."/>
            <person name="Alvarado L."/>
            <person name="Berlin A.M."/>
            <person name="Chapman S.B."/>
            <person name="Dewar J."/>
            <person name="Goldberg J."/>
            <person name="Griggs A."/>
            <person name="Gujja S."/>
            <person name="Hansen M."/>
            <person name="Howarth C."/>
            <person name="Imamovic A."/>
            <person name="Larimer J."/>
            <person name="McCowan C."/>
            <person name="Murphy C."/>
            <person name="Pearson M."/>
            <person name="Priest M."/>
            <person name="Roberts A."/>
            <person name="Saif S."/>
            <person name="Shea T."/>
            <person name="Sykes S."/>
            <person name="Wortman J."/>
            <person name="Nusbaum C."/>
            <person name="Birren B."/>
        </authorList>
    </citation>
    <scope>NUCLEOTIDE SEQUENCE [LARGE SCALE GENOMIC DNA]</scope>
    <source>
        <strain evidence="1">CBS 10117</strain>
    </source>
</reference>
<dbReference type="KEGG" id="kdj:28970676"/>
<dbReference type="GeneID" id="28970676"/>
<dbReference type="VEuPathDB" id="FungiDB:I303_06977"/>
<gene>
    <name evidence="1" type="ORF">I303_06977</name>
    <name evidence="2" type="ORF">I303_108698</name>
</gene>
<dbReference type="EMBL" id="KI894035">
    <property type="protein sequence ID" value="OBR82218.1"/>
    <property type="molecule type" value="Genomic_DNA"/>
</dbReference>
<proteinExistence type="predicted"/>
<sequence>MMGLIRIVSSLRTLFTALSLCLVTASLWTYSTVPAYFTNGQPKVVGPLVDLTKILTDIPDGHEGAAWTEGDAGPFQVIGRPVSRIAFDDSGIIDIRTGANLDDANEGSTFNLAVLKLPQGSQWNFLGVARGPTRMRDFMKINGWPSREQVLVAMGLNITSEGHLVPVTKGQTLDFPMIPRQGCEASGAWVATYGAEDPRLFWTDAGTPSLTYARAALDNAKCRSVGFVRDMRSIFPELNGALKTGVEGVTEYDGLREPGEGIDRELNRIVKQGVVEKNWMPFYPGALPDGETIFPHIHYMVKSALSLQPIETTPSRVKYADVDLSTTDTKECIGQAHSKSFKIHQATPLYRLTLCERGCIVTEQNTVNIALSHTQSPTRQYGRFLATFNVSYPFNPISVGPRFRLNGCDDVNDINYALTLAPVQRSDLDSSTSTVKVPQIVQPDHFFLDDHVLITMGHNDKEMTTVLATVKEMLGRQQMC</sequence>
<accession>A0A1A5ZWN6</accession>
<protein>
    <submittedName>
        <fullName evidence="1">Uncharacterized protein</fullName>
    </submittedName>
</protein>
<evidence type="ECO:0000313" key="1">
    <source>
        <dbReference type="EMBL" id="OBR82218.1"/>
    </source>
</evidence>
<dbReference type="Proteomes" id="UP000078595">
    <property type="component" value="Chromosome 11"/>
</dbReference>
<dbReference type="AlphaFoldDB" id="A0A1A5ZWN6"/>
<dbReference type="OrthoDB" id="2522565at2759"/>
<dbReference type="RefSeq" id="XP_018260060.1">
    <property type="nucleotide sequence ID" value="XM_018410251.1"/>
</dbReference>